<dbReference type="Proteomes" id="UP000601522">
    <property type="component" value="Unassembled WGS sequence"/>
</dbReference>
<evidence type="ECO:0000313" key="1">
    <source>
        <dbReference type="EMBL" id="MBC8590791.1"/>
    </source>
</evidence>
<accession>A0A926IMM7</accession>
<dbReference type="RefSeq" id="WP_249323625.1">
    <property type="nucleotide sequence ID" value="NZ_JACRTK010000002.1"/>
</dbReference>
<dbReference type="AlphaFoldDB" id="A0A926IMM7"/>
<name>A0A926IMM7_9FIRM</name>
<gene>
    <name evidence="1" type="ORF">H8689_06540</name>
</gene>
<dbReference type="InterPro" id="IPR027417">
    <property type="entry name" value="P-loop_NTPase"/>
</dbReference>
<organism evidence="1 2">
    <name type="scientific">Wansuia hejianensis</name>
    <dbReference type="NCBI Taxonomy" id="2763667"/>
    <lineage>
        <taxon>Bacteria</taxon>
        <taxon>Bacillati</taxon>
        <taxon>Bacillota</taxon>
        <taxon>Clostridia</taxon>
        <taxon>Lachnospirales</taxon>
        <taxon>Lachnospiraceae</taxon>
        <taxon>Wansuia</taxon>
    </lineage>
</organism>
<proteinExistence type="predicted"/>
<dbReference type="EMBL" id="JACRTK010000002">
    <property type="protein sequence ID" value="MBC8590791.1"/>
    <property type="molecule type" value="Genomic_DNA"/>
</dbReference>
<sequence>MSKFRRMFPGGNTSKGFVSFHDNIIGTNRNKLYILKGMPGGGKSSLMKEIGRRASEEGFTLEYHHCPSDPNSIDAIVIKELKIGLIDGTPPHPVDPLYPGLTEDIVDLTRYINKEEIKAYKDKLIKAREDNKKAYGKAFNYFKAAKCVYDEIENTNKINVDFKKVNDLSKKYIDEIFKKTVSLNYNHEFEVRYLFSSAYTPEGYYDYTETILDGMDNIYYLQGEIGTGKSTFLNRIVEESRIRNFHVEIYYDSILVDKIESVLIHELNTIISSNDLAKKYSHTLIDFNQYFNNFKINEDDYSIYDFLIKKGIEGLKDAKKNHFILESSYKEFVDYEGIDEERERIWGEIQRFIYRV</sequence>
<comment type="caution">
    <text evidence="1">The sequence shown here is derived from an EMBL/GenBank/DDBJ whole genome shotgun (WGS) entry which is preliminary data.</text>
</comment>
<keyword evidence="2" id="KW-1185">Reference proteome</keyword>
<protein>
    <submittedName>
        <fullName evidence="1">Uncharacterized protein</fullName>
    </submittedName>
</protein>
<dbReference type="SUPFAM" id="SSF52540">
    <property type="entry name" value="P-loop containing nucleoside triphosphate hydrolases"/>
    <property type="match status" value="2"/>
</dbReference>
<reference evidence="1 2" key="1">
    <citation type="submission" date="2020-08" db="EMBL/GenBank/DDBJ databases">
        <title>Genome public.</title>
        <authorList>
            <person name="Liu C."/>
            <person name="Sun Q."/>
        </authorList>
    </citation>
    <scope>NUCLEOTIDE SEQUENCE [LARGE SCALE GENOMIC DNA]</scope>
    <source>
        <strain evidence="1 2">NSJ-26</strain>
    </source>
</reference>
<evidence type="ECO:0000313" key="2">
    <source>
        <dbReference type="Proteomes" id="UP000601522"/>
    </source>
</evidence>